<dbReference type="AlphaFoldDB" id="A0A183K0R5"/>
<keyword evidence="2" id="KW-1185">Reference proteome</keyword>
<evidence type="ECO:0000313" key="1">
    <source>
        <dbReference type="EMBL" id="VDP31498.1"/>
    </source>
</evidence>
<sequence length="148" mass="16560">MNPPEIEAAHTDISIDVNPPTKEEVRIAVRQIKNGKAAGPDNIPAEAVKSDIEKNLSLTWIPLNIKTPVCVNPSKNPSYPELCLCNTPLTEHHEMTKNPQFFKALKTGKMKYYDLPTKTFGDIELPTGAYSPNVRRIYFTLLICINNP</sequence>
<reference evidence="3" key="1">
    <citation type="submission" date="2016-06" db="UniProtKB">
        <authorList>
            <consortium name="WormBaseParasite"/>
        </authorList>
    </citation>
    <scope>IDENTIFICATION</scope>
</reference>
<dbReference type="WBParaSite" id="SCUD_0000857801-mRNA-1">
    <property type="protein sequence ID" value="SCUD_0000857801-mRNA-1"/>
    <property type="gene ID" value="SCUD_0000857801"/>
</dbReference>
<organism evidence="3">
    <name type="scientific">Schistosoma curassoni</name>
    <dbReference type="NCBI Taxonomy" id="6186"/>
    <lineage>
        <taxon>Eukaryota</taxon>
        <taxon>Metazoa</taxon>
        <taxon>Spiralia</taxon>
        <taxon>Lophotrochozoa</taxon>
        <taxon>Platyhelminthes</taxon>
        <taxon>Trematoda</taxon>
        <taxon>Digenea</taxon>
        <taxon>Strigeidida</taxon>
        <taxon>Schistosomatoidea</taxon>
        <taxon>Schistosomatidae</taxon>
        <taxon>Schistosoma</taxon>
    </lineage>
</organism>
<protein>
    <submittedName>
        <fullName evidence="3">PIH1 domain-containing protein</fullName>
    </submittedName>
</protein>
<proteinExistence type="predicted"/>
<accession>A0A183K0R5</accession>
<dbReference type="EMBL" id="UZAK01032811">
    <property type="protein sequence ID" value="VDP31498.1"/>
    <property type="molecule type" value="Genomic_DNA"/>
</dbReference>
<dbReference type="Proteomes" id="UP000279833">
    <property type="component" value="Unassembled WGS sequence"/>
</dbReference>
<gene>
    <name evidence="1" type="ORF">SCUD_LOCUS8578</name>
</gene>
<evidence type="ECO:0000313" key="2">
    <source>
        <dbReference type="Proteomes" id="UP000279833"/>
    </source>
</evidence>
<reference evidence="1 2" key="2">
    <citation type="submission" date="2018-11" db="EMBL/GenBank/DDBJ databases">
        <authorList>
            <consortium name="Pathogen Informatics"/>
        </authorList>
    </citation>
    <scope>NUCLEOTIDE SEQUENCE [LARGE SCALE GENOMIC DNA]</scope>
    <source>
        <strain evidence="1">Dakar</strain>
        <strain evidence="2">Dakar, Senegal</strain>
    </source>
</reference>
<dbReference type="STRING" id="6186.A0A183K0R5"/>
<evidence type="ECO:0000313" key="3">
    <source>
        <dbReference type="WBParaSite" id="SCUD_0000857801-mRNA-1"/>
    </source>
</evidence>
<name>A0A183K0R5_9TREM</name>